<keyword evidence="13" id="KW-1185">Reference proteome</keyword>
<evidence type="ECO:0000256" key="6">
    <source>
        <dbReference type="ARBA" id="ARBA00022801"/>
    </source>
</evidence>
<keyword evidence="3 9" id="KW-0645">Protease</keyword>
<evidence type="ECO:0000256" key="10">
    <source>
        <dbReference type="RuleBase" id="RU004181"/>
    </source>
</evidence>
<dbReference type="NCBIfam" id="NF011369">
    <property type="entry name" value="PRK14788.1"/>
    <property type="match status" value="1"/>
</dbReference>
<reference evidence="12 13" key="1">
    <citation type="submission" date="2017-11" db="EMBL/GenBank/DDBJ databases">
        <title>Genomic Encyclopedia of Archaeal and Bacterial Type Strains, Phase II (KMG-II): From Individual Species to Whole Genera.</title>
        <authorList>
            <person name="Goeker M."/>
        </authorList>
    </citation>
    <scope>NUCLEOTIDE SEQUENCE [LARGE SCALE GENOMIC DNA]</scope>
    <source>
        <strain evidence="12 13">DSM 27268</strain>
    </source>
</reference>
<evidence type="ECO:0000256" key="9">
    <source>
        <dbReference type="HAMAP-Rule" id="MF_00161"/>
    </source>
</evidence>
<feature type="compositionally biased region" description="Polar residues" evidence="11">
    <location>
        <begin position="260"/>
        <end position="272"/>
    </location>
</feature>
<evidence type="ECO:0000256" key="5">
    <source>
        <dbReference type="ARBA" id="ARBA00022750"/>
    </source>
</evidence>
<evidence type="ECO:0000256" key="4">
    <source>
        <dbReference type="ARBA" id="ARBA00022692"/>
    </source>
</evidence>
<dbReference type="InterPro" id="IPR001872">
    <property type="entry name" value="Peptidase_A8"/>
</dbReference>
<keyword evidence="8 9" id="KW-0472">Membrane</keyword>
<comment type="function">
    <text evidence="9">This protein specifically catalyzes the removal of signal peptides from prolipoproteins.</text>
</comment>
<comment type="catalytic activity">
    <reaction evidence="9">
        <text>Release of signal peptides from bacterial membrane prolipoproteins. Hydrolyzes -Xaa-Yaa-Zaa-|-(S,diacylglyceryl)Cys-, in which Xaa is hydrophobic (preferably Leu), and Yaa (Ala or Ser) and Zaa (Gly or Ala) have small, neutral side chains.</text>
        <dbReference type="EC" id="3.4.23.36"/>
    </reaction>
</comment>
<keyword evidence="4 9" id="KW-0812">Transmembrane</keyword>
<dbReference type="Proteomes" id="UP000230000">
    <property type="component" value="Unassembled WGS sequence"/>
</dbReference>
<evidence type="ECO:0000256" key="1">
    <source>
        <dbReference type="ARBA" id="ARBA00006139"/>
    </source>
</evidence>
<evidence type="ECO:0000256" key="11">
    <source>
        <dbReference type="SAM" id="MobiDB-lite"/>
    </source>
</evidence>
<dbReference type="HAMAP" id="MF_00161">
    <property type="entry name" value="LspA"/>
    <property type="match status" value="1"/>
</dbReference>
<dbReference type="EMBL" id="PGFG01000001">
    <property type="protein sequence ID" value="PJJ74893.1"/>
    <property type="molecule type" value="Genomic_DNA"/>
</dbReference>
<dbReference type="GO" id="GO:0005886">
    <property type="term" value="C:plasma membrane"/>
    <property type="evidence" value="ECO:0007669"/>
    <property type="project" value="UniProtKB-SubCell"/>
</dbReference>
<feature type="active site" evidence="9">
    <location>
        <position position="191"/>
    </location>
</feature>
<dbReference type="AlphaFoldDB" id="A0A2M9CSM4"/>
<comment type="caution">
    <text evidence="12">The sequence shown here is derived from an EMBL/GenBank/DDBJ whole genome shotgun (WGS) entry which is preliminary data.</text>
</comment>
<gene>
    <name evidence="9" type="primary">lspA</name>
    <name evidence="12" type="ORF">BXY57_0458</name>
</gene>
<evidence type="ECO:0000256" key="3">
    <source>
        <dbReference type="ARBA" id="ARBA00022670"/>
    </source>
</evidence>
<evidence type="ECO:0000313" key="13">
    <source>
        <dbReference type="Proteomes" id="UP000230000"/>
    </source>
</evidence>
<keyword evidence="6 9" id="KW-0378">Hydrolase</keyword>
<protein>
    <recommendedName>
        <fullName evidence="9">Lipoprotein signal peptidase</fullName>
        <ecNumber evidence="9">3.4.23.36</ecNumber>
    </recommendedName>
    <alternativeName>
        <fullName evidence="9">Prolipoprotein signal peptidase</fullName>
    </alternativeName>
    <alternativeName>
        <fullName evidence="9">Signal peptidase II</fullName>
        <shortName evidence="9">SPase II</shortName>
    </alternativeName>
</protein>
<comment type="pathway">
    <text evidence="9">Protein modification; lipoprotein biosynthesis (signal peptide cleavage).</text>
</comment>
<feature type="transmembrane region" description="Helical" evidence="9">
    <location>
        <begin position="213"/>
        <end position="238"/>
    </location>
</feature>
<keyword evidence="7 9" id="KW-1133">Transmembrane helix</keyword>
<dbReference type="UniPathway" id="UPA00665"/>
<evidence type="ECO:0000256" key="8">
    <source>
        <dbReference type="ARBA" id="ARBA00023136"/>
    </source>
</evidence>
<dbReference type="GO" id="GO:0004190">
    <property type="term" value="F:aspartic-type endopeptidase activity"/>
    <property type="evidence" value="ECO:0007669"/>
    <property type="project" value="UniProtKB-UniRule"/>
</dbReference>
<evidence type="ECO:0000313" key="12">
    <source>
        <dbReference type="EMBL" id="PJJ74893.1"/>
    </source>
</evidence>
<comment type="similarity">
    <text evidence="1 9 10">Belongs to the peptidase A8 family.</text>
</comment>
<accession>A0A2M9CSM4</accession>
<dbReference type="GO" id="GO:0006508">
    <property type="term" value="P:proteolysis"/>
    <property type="evidence" value="ECO:0007669"/>
    <property type="project" value="UniProtKB-KW"/>
</dbReference>
<feature type="region of interest" description="Disordered" evidence="11">
    <location>
        <begin position="250"/>
        <end position="272"/>
    </location>
</feature>
<feature type="transmembrane region" description="Helical" evidence="9">
    <location>
        <begin position="109"/>
        <end position="126"/>
    </location>
</feature>
<evidence type="ECO:0000256" key="2">
    <source>
        <dbReference type="ARBA" id="ARBA00022475"/>
    </source>
</evidence>
<comment type="subcellular location">
    <subcellularLocation>
        <location evidence="9">Cell membrane</location>
        <topology evidence="9">Multi-pass membrane protein</topology>
    </subcellularLocation>
</comment>
<feature type="transmembrane region" description="Helical" evidence="9">
    <location>
        <begin position="138"/>
        <end position="162"/>
    </location>
</feature>
<feature type="active site" evidence="9">
    <location>
        <position position="225"/>
    </location>
</feature>
<keyword evidence="5 9" id="KW-0064">Aspartyl protease</keyword>
<proteinExistence type="inferred from homology"/>
<evidence type="ECO:0000256" key="7">
    <source>
        <dbReference type="ARBA" id="ARBA00022989"/>
    </source>
</evidence>
<dbReference type="Pfam" id="PF01252">
    <property type="entry name" value="Peptidase_A8"/>
    <property type="match status" value="1"/>
</dbReference>
<organism evidence="12 13">
    <name type="scientific">Thermoflavifilum aggregans</name>
    <dbReference type="NCBI Taxonomy" id="454188"/>
    <lineage>
        <taxon>Bacteria</taxon>
        <taxon>Pseudomonadati</taxon>
        <taxon>Bacteroidota</taxon>
        <taxon>Chitinophagia</taxon>
        <taxon>Chitinophagales</taxon>
        <taxon>Chitinophagaceae</taxon>
        <taxon>Thermoflavifilum</taxon>
    </lineage>
</organism>
<dbReference type="RefSeq" id="WP_245860596.1">
    <property type="nucleotide sequence ID" value="NZ_PGFG01000001.1"/>
</dbReference>
<dbReference type="PRINTS" id="PR00781">
    <property type="entry name" value="LIPOSIGPTASE"/>
</dbReference>
<dbReference type="PANTHER" id="PTHR33695:SF1">
    <property type="entry name" value="LIPOPROTEIN SIGNAL PEPTIDASE"/>
    <property type="match status" value="1"/>
</dbReference>
<keyword evidence="2 9" id="KW-1003">Cell membrane</keyword>
<name>A0A2M9CSM4_9BACT</name>
<dbReference type="PANTHER" id="PTHR33695">
    <property type="entry name" value="LIPOPROTEIN SIGNAL PEPTIDASE"/>
    <property type="match status" value="1"/>
</dbReference>
<sequence length="272" mass="30573">MQSGWFSKMESSMRAGRVDWCEIPANGRYCAWEKPLNLTFAKRFALKKKYAYLLIVLILVADQTLKIWVKTHMALGDEFPVIGHWFRIHFIENEGMAYGLQFGGPSGKLMLSLFRLAAVIFGFFVLHRIIREGYPKGLVICGALILAGAIGNLLDSMFYGLIFSESDYGVIAHLFPRGGGYAGFLHGKVVDMLYFPIYEGFLPRWIPFKGGEYFIFFQPVFNISDASISVGVIAILLFQKRWLHKPASSSHANAEPAEQHSLSSSENQSVGR</sequence>
<dbReference type="EC" id="3.4.23.36" evidence="9"/>
<feature type="transmembrane region" description="Helical" evidence="9">
    <location>
        <begin position="50"/>
        <end position="69"/>
    </location>
</feature>